<name>A0A401INI1_APHSA</name>
<feature type="domain" description="Helicase ATP-binding" evidence="1">
    <location>
        <begin position="61"/>
        <end position="229"/>
    </location>
</feature>
<dbReference type="Pfam" id="PF00271">
    <property type="entry name" value="Helicase_C"/>
    <property type="match status" value="1"/>
</dbReference>
<feature type="domain" description="Helicase C-terminal" evidence="2">
    <location>
        <begin position="319"/>
        <end position="484"/>
    </location>
</feature>
<dbReference type="PANTHER" id="PTHR47396">
    <property type="entry name" value="TYPE I RESTRICTION ENZYME ECOKI R PROTEIN"/>
    <property type="match status" value="1"/>
</dbReference>
<accession>A0A401INI1</accession>
<dbReference type="PROSITE" id="PS51194">
    <property type="entry name" value="HELICASE_CTER"/>
    <property type="match status" value="1"/>
</dbReference>
<organism evidence="3 4">
    <name type="scientific">Aphanothece sacrum FPU1</name>
    <dbReference type="NCBI Taxonomy" id="1920663"/>
    <lineage>
        <taxon>Bacteria</taxon>
        <taxon>Bacillati</taxon>
        <taxon>Cyanobacteriota</taxon>
        <taxon>Cyanophyceae</taxon>
        <taxon>Oscillatoriophycideae</taxon>
        <taxon>Chroococcales</taxon>
        <taxon>Aphanothecaceae</taxon>
        <taxon>Aphanothece</taxon>
    </lineage>
</organism>
<dbReference type="GO" id="GO:0016787">
    <property type="term" value="F:hydrolase activity"/>
    <property type="evidence" value="ECO:0007669"/>
    <property type="project" value="InterPro"/>
</dbReference>
<dbReference type="InterPro" id="IPR024012">
    <property type="entry name" value="Dnd_restrict_put"/>
</dbReference>
<sequence length="489" mass="56570">MDEDNIINLSIDWDRLIQEYEKRSRRSQVAEKKGIYQVSSQKNPSLPPSIQLRDYQQQAVINWFKNKGRGTLKMATGSGKTITALAIAIELYQKIGLKVLLVVCPYRHLVTQWDRECQKFNLNPILAFDSVHHWQNELSNQLYNIHSSHQSFLTIITTNSTLISEGFQSQVKFFPDKSLIIGDEAHHLGSPRLEESLPRNIGLRLALSATPERYFDEEGTESLLSYFGKIIQPEFTLKDAIKKQALVSYLYYPIFVELTESEAFIYAKLTQRIGWALAKNERLINNENLTSLLMQRSRLIGTAENKLIALQELMKTRLDTHHTLFYCGDGYIDNGTHNYQRQIEAVTRILGVELGYRVNTYTAETPLEEREKIRQQFERGDLQGLVSIRCLDEGVDIPEIQQAVILASTGNPHQFIQRRGRVLRPYPNKKQATIYDMIVMPPDLDRATWEVERNLLRKELKRFMEFAKIANNAEEASQKLMDIQEQYKL</sequence>
<keyword evidence="4" id="KW-1185">Reference proteome</keyword>
<dbReference type="GO" id="GO:0005829">
    <property type="term" value="C:cytosol"/>
    <property type="evidence" value="ECO:0007669"/>
    <property type="project" value="TreeGrafter"/>
</dbReference>
<dbReference type="SUPFAM" id="SSF52540">
    <property type="entry name" value="P-loop containing nucleoside triphosphate hydrolases"/>
    <property type="match status" value="1"/>
</dbReference>
<proteinExistence type="predicted"/>
<dbReference type="PANTHER" id="PTHR47396:SF1">
    <property type="entry name" value="ATP-DEPENDENT HELICASE IRC3-RELATED"/>
    <property type="match status" value="1"/>
</dbReference>
<reference evidence="4" key="1">
    <citation type="submission" date="2017-05" db="EMBL/GenBank/DDBJ databases">
        <title>Physiological properties and genetic analysis related to exopolysaccharide production of fresh-water unicellular cyanobacterium Aphanothece sacrum, Suizenji Nori, that has been cultured as a food source in Japan.</title>
        <authorList>
            <person name="Kanesaki Y."/>
            <person name="Yoshikawa S."/>
            <person name="Ohki K."/>
        </authorList>
    </citation>
    <scope>NUCLEOTIDE SEQUENCE [LARGE SCALE GENOMIC DNA]</scope>
    <source>
        <strain evidence="4">FPU1</strain>
    </source>
</reference>
<dbReference type="InterPro" id="IPR006935">
    <property type="entry name" value="Helicase/UvrB_N"/>
</dbReference>
<dbReference type="PROSITE" id="PS51192">
    <property type="entry name" value="HELICASE_ATP_BIND_1"/>
    <property type="match status" value="1"/>
</dbReference>
<evidence type="ECO:0000259" key="1">
    <source>
        <dbReference type="PROSITE" id="PS51192"/>
    </source>
</evidence>
<dbReference type="CDD" id="cd17926">
    <property type="entry name" value="DEXHc_RE"/>
    <property type="match status" value="1"/>
</dbReference>
<dbReference type="AlphaFoldDB" id="A0A401INI1"/>
<dbReference type="Pfam" id="PF04851">
    <property type="entry name" value="ResIII"/>
    <property type="match status" value="1"/>
</dbReference>
<dbReference type="InterPro" id="IPR027417">
    <property type="entry name" value="P-loop_NTPase"/>
</dbReference>
<dbReference type="SMART" id="SM00487">
    <property type="entry name" value="DEXDc"/>
    <property type="match status" value="1"/>
</dbReference>
<dbReference type="SMART" id="SM00490">
    <property type="entry name" value="HELICc"/>
    <property type="match status" value="1"/>
</dbReference>
<dbReference type="Gene3D" id="3.40.50.300">
    <property type="entry name" value="P-loop containing nucleotide triphosphate hydrolases"/>
    <property type="match status" value="2"/>
</dbReference>
<dbReference type="GO" id="GO:0003677">
    <property type="term" value="F:DNA binding"/>
    <property type="evidence" value="ECO:0007669"/>
    <property type="project" value="InterPro"/>
</dbReference>
<gene>
    <name evidence="3" type="ORF">AsFPU1_4258</name>
</gene>
<dbReference type="EMBL" id="BDQK01000017">
    <property type="protein sequence ID" value="GBF82824.1"/>
    <property type="molecule type" value="Genomic_DNA"/>
</dbReference>
<evidence type="ECO:0000313" key="3">
    <source>
        <dbReference type="EMBL" id="GBF82824.1"/>
    </source>
</evidence>
<dbReference type="InterPro" id="IPR001650">
    <property type="entry name" value="Helicase_C-like"/>
</dbReference>
<evidence type="ECO:0000313" key="4">
    <source>
        <dbReference type="Proteomes" id="UP000287247"/>
    </source>
</evidence>
<dbReference type="InterPro" id="IPR014001">
    <property type="entry name" value="Helicase_ATP-bd"/>
</dbReference>
<evidence type="ECO:0000259" key="2">
    <source>
        <dbReference type="PROSITE" id="PS51194"/>
    </source>
</evidence>
<dbReference type="GO" id="GO:0005524">
    <property type="term" value="F:ATP binding"/>
    <property type="evidence" value="ECO:0007669"/>
    <property type="project" value="InterPro"/>
</dbReference>
<protein>
    <submittedName>
        <fullName evidence="3">Type III restriction protein res subunit</fullName>
    </submittedName>
</protein>
<dbReference type="Proteomes" id="UP000287247">
    <property type="component" value="Unassembled WGS sequence"/>
</dbReference>
<comment type="caution">
    <text evidence="3">The sequence shown here is derived from an EMBL/GenBank/DDBJ whole genome shotgun (WGS) entry which is preliminary data.</text>
</comment>
<dbReference type="NCBIfam" id="TIGR04095">
    <property type="entry name" value="dnd_restrict_1"/>
    <property type="match status" value="1"/>
</dbReference>
<dbReference type="InterPro" id="IPR050742">
    <property type="entry name" value="Helicase_Restrict-Modif_Enz"/>
</dbReference>
<dbReference type="OrthoDB" id="9802848at2"/>